<sequence>MTAKHCADKVRIPDHLDKTCFAMAPVRLENLDAFVAIVGCGGFRAAAAQRHVSSAALSQNIRALESALGIRLLNRTTRSVAPTEAGARLYARLVPAFREIRLAIDDLDQLRATPTGTLRINAPGPAVDHVLCPLVFDFMQAFPQIRVDLVSDAAIVDIVQQGFDAGVRFGKQLEQDMIAVPLGPPLRYAIVASPDYLRERALPAAPSDLIGFDCIRRRFPGGTFVSWHFEKDGERLEINPAGRLTLSSAHQELQAALAGQGVAHVFEDYARPHLAEGSLVELLREWSPRLPGWFLYYPNRHHPSAAMAAFLQHIRAFKWPLKSEGGLPDAADGR</sequence>
<dbReference type="InterPro" id="IPR036388">
    <property type="entry name" value="WH-like_DNA-bd_sf"/>
</dbReference>
<evidence type="ECO:0000313" key="6">
    <source>
        <dbReference type="EMBL" id="RLP73632.1"/>
    </source>
</evidence>
<dbReference type="Pfam" id="PF03466">
    <property type="entry name" value="LysR_substrate"/>
    <property type="match status" value="1"/>
</dbReference>
<evidence type="ECO:0000259" key="5">
    <source>
        <dbReference type="PROSITE" id="PS50931"/>
    </source>
</evidence>
<evidence type="ECO:0000256" key="1">
    <source>
        <dbReference type="ARBA" id="ARBA00009437"/>
    </source>
</evidence>
<dbReference type="Pfam" id="PF00126">
    <property type="entry name" value="HTH_1"/>
    <property type="match status" value="1"/>
</dbReference>
<dbReference type="PROSITE" id="PS50931">
    <property type="entry name" value="HTH_LYSR"/>
    <property type="match status" value="1"/>
</dbReference>
<accession>A0A3L7A2X3</accession>
<dbReference type="InterPro" id="IPR036390">
    <property type="entry name" value="WH_DNA-bd_sf"/>
</dbReference>
<dbReference type="EMBL" id="RCTF01000022">
    <property type="protein sequence ID" value="RLP73632.1"/>
    <property type="molecule type" value="Genomic_DNA"/>
</dbReference>
<evidence type="ECO:0000256" key="3">
    <source>
        <dbReference type="ARBA" id="ARBA00023125"/>
    </source>
</evidence>
<name>A0A3L7A2X3_9HYPH</name>
<keyword evidence="7" id="KW-1185">Reference proteome</keyword>
<comment type="caution">
    <text evidence="6">The sequence shown here is derived from an EMBL/GenBank/DDBJ whole genome shotgun (WGS) entry which is preliminary data.</text>
</comment>
<dbReference type="SUPFAM" id="SSF46785">
    <property type="entry name" value="Winged helix' DNA-binding domain"/>
    <property type="match status" value="1"/>
</dbReference>
<dbReference type="InterPro" id="IPR058163">
    <property type="entry name" value="LysR-type_TF_proteobact-type"/>
</dbReference>
<dbReference type="CDD" id="cd08474">
    <property type="entry name" value="PBP2_CrgA_like_5"/>
    <property type="match status" value="1"/>
</dbReference>
<keyword evidence="3" id="KW-0238">DNA-binding</keyword>
<dbReference type="SUPFAM" id="SSF53850">
    <property type="entry name" value="Periplasmic binding protein-like II"/>
    <property type="match status" value="1"/>
</dbReference>
<organism evidence="6 7">
    <name type="scientific">Xanthobacter tagetidis</name>
    <dbReference type="NCBI Taxonomy" id="60216"/>
    <lineage>
        <taxon>Bacteria</taxon>
        <taxon>Pseudomonadati</taxon>
        <taxon>Pseudomonadota</taxon>
        <taxon>Alphaproteobacteria</taxon>
        <taxon>Hyphomicrobiales</taxon>
        <taxon>Xanthobacteraceae</taxon>
        <taxon>Xanthobacter</taxon>
    </lineage>
</organism>
<dbReference type="InterPro" id="IPR000847">
    <property type="entry name" value="LysR_HTH_N"/>
</dbReference>
<dbReference type="PANTHER" id="PTHR30537">
    <property type="entry name" value="HTH-TYPE TRANSCRIPTIONAL REGULATOR"/>
    <property type="match status" value="1"/>
</dbReference>
<dbReference type="PANTHER" id="PTHR30537:SF1">
    <property type="entry name" value="HTH-TYPE TRANSCRIPTIONAL REGULATOR PGRR"/>
    <property type="match status" value="1"/>
</dbReference>
<gene>
    <name evidence="6" type="ORF">D9R14_20460</name>
</gene>
<dbReference type="FunFam" id="1.10.10.10:FF:000001">
    <property type="entry name" value="LysR family transcriptional regulator"/>
    <property type="match status" value="1"/>
</dbReference>
<evidence type="ECO:0000313" key="7">
    <source>
        <dbReference type="Proteomes" id="UP000269692"/>
    </source>
</evidence>
<dbReference type="GO" id="GO:0003700">
    <property type="term" value="F:DNA-binding transcription factor activity"/>
    <property type="evidence" value="ECO:0007669"/>
    <property type="project" value="InterPro"/>
</dbReference>
<dbReference type="RefSeq" id="WP_121625211.1">
    <property type="nucleotide sequence ID" value="NZ_JACIIW010000008.1"/>
</dbReference>
<dbReference type="Gene3D" id="1.10.10.10">
    <property type="entry name" value="Winged helix-like DNA-binding domain superfamily/Winged helix DNA-binding domain"/>
    <property type="match status" value="1"/>
</dbReference>
<keyword evidence="2" id="KW-0805">Transcription regulation</keyword>
<dbReference type="OrthoDB" id="9813056at2"/>
<evidence type="ECO:0000256" key="4">
    <source>
        <dbReference type="ARBA" id="ARBA00023163"/>
    </source>
</evidence>
<dbReference type="Gene3D" id="3.40.190.290">
    <property type="match status" value="1"/>
</dbReference>
<dbReference type="Proteomes" id="UP000269692">
    <property type="component" value="Unassembled WGS sequence"/>
</dbReference>
<dbReference type="GO" id="GO:0043565">
    <property type="term" value="F:sequence-specific DNA binding"/>
    <property type="evidence" value="ECO:0007669"/>
    <property type="project" value="TreeGrafter"/>
</dbReference>
<dbReference type="GO" id="GO:0006351">
    <property type="term" value="P:DNA-templated transcription"/>
    <property type="evidence" value="ECO:0007669"/>
    <property type="project" value="TreeGrafter"/>
</dbReference>
<keyword evidence="4" id="KW-0804">Transcription</keyword>
<dbReference type="AlphaFoldDB" id="A0A3L7A2X3"/>
<reference evidence="6 7" key="1">
    <citation type="submission" date="2018-10" db="EMBL/GenBank/DDBJ databases">
        <title>Xanthobacter tagetidis genome sequencing and assembly.</title>
        <authorList>
            <person name="Maclea K.S."/>
            <person name="Goen A.E."/>
            <person name="Fatima S.A."/>
        </authorList>
    </citation>
    <scope>NUCLEOTIDE SEQUENCE [LARGE SCALE GENOMIC DNA]</scope>
    <source>
        <strain evidence="6 7">ATCC 700314</strain>
    </source>
</reference>
<protein>
    <submittedName>
        <fullName evidence="6">LysR family transcriptional regulator</fullName>
    </submittedName>
</protein>
<dbReference type="InterPro" id="IPR005119">
    <property type="entry name" value="LysR_subst-bd"/>
</dbReference>
<comment type="similarity">
    <text evidence="1">Belongs to the LysR transcriptional regulatory family.</text>
</comment>
<proteinExistence type="inferred from homology"/>
<evidence type="ECO:0000256" key="2">
    <source>
        <dbReference type="ARBA" id="ARBA00023015"/>
    </source>
</evidence>
<feature type="domain" description="HTH lysR-type" evidence="5">
    <location>
        <begin position="26"/>
        <end position="83"/>
    </location>
</feature>